<feature type="binding site" evidence="16">
    <location>
        <begin position="6"/>
        <end position="13"/>
    </location>
    <ligand>
        <name>ATP</name>
        <dbReference type="ChEBI" id="CHEBI:30616"/>
    </ligand>
</feature>
<dbReference type="PANTHER" id="PTHR34265">
    <property type="entry name" value="TYPE III PANTOTHENATE KINASE"/>
    <property type="match status" value="1"/>
</dbReference>
<feature type="binding site" evidence="16">
    <location>
        <position position="129"/>
    </location>
    <ligand>
        <name>K(+)</name>
        <dbReference type="ChEBI" id="CHEBI:29103"/>
    </ligand>
</feature>
<evidence type="ECO:0000256" key="12">
    <source>
        <dbReference type="ARBA" id="ARBA00022958"/>
    </source>
</evidence>
<dbReference type="GO" id="GO:0046872">
    <property type="term" value="F:metal ion binding"/>
    <property type="evidence" value="ECO:0007669"/>
    <property type="project" value="UniProtKB-KW"/>
</dbReference>
<dbReference type="Proteomes" id="UP000886890">
    <property type="component" value="Unassembled WGS sequence"/>
</dbReference>
<evidence type="ECO:0000256" key="15">
    <source>
        <dbReference type="ARBA" id="ARBA00040883"/>
    </source>
</evidence>
<evidence type="ECO:0000256" key="4">
    <source>
        <dbReference type="ARBA" id="ARBA00005225"/>
    </source>
</evidence>
<gene>
    <name evidence="16" type="primary">coaX</name>
    <name evidence="17" type="ORF">H9734_05230</name>
</gene>
<dbReference type="Gene3D" id="3.30.420.40">
    <property type="match status" value="2"/>
</dbReference>
<feature type="binding site" evidence="16">
    <location>
        <position position="132"/>
    </location>
    <ligand>
        <name>ATP</name>
        <dbReference type="ChEBI" id="CHEBI:30616"/>
    </ligand>
</feature>
<reference evidence="17" key="1">
    <citation type="journal article" date="2021" name="PeerJ">
        <title>Extensive microbial diversity within the chicken gut microbiome revealed by metagenomics and culture.</title>
        <authorList>
            <person name="Gilroy R."/>
            <person name="Ravi A."/>
            <person name="Getino M."/>
            <person name="Pursley I."/>
            <person name="Horton D.L."/>
            <person name="Alikhan N.F."/>
            <person name="Baker D."/>
            <person name="Gharbi K."/>
            <person name="Hall N."/>
            <person name="Watson M."/>
            <person name="Adriaenssens E.M."/>
            <person name="Foster-Nyarko E."/>
            <person name="Jarju S."/>
            <person name="Secka A."/>
            <person name="Antonio M."/>
            <person name="Oren A."/>
            <person name="Chaudhuri R.R."/>
            <person name="La Ragione R."/>
            <person name="Hildebrand F."/>
            <person name="Pallen M.J."/>
        </authorList>
    </citation>
    <scope>NUCLEOTIDE SEQUENCE</scope>
    <source>
        <strain evidence="17">CHK183-1962</strain>
    </source>
</reference>
<keyword evidence="12 16" id="KW-0630">Potassium</keyword>
<dbReference type="NCBIfam" id="NF009855">
    <property type="entry name" value="PRK13321.1"/>
    <property type="match status" value="1"/>
</dbReference>
<dbReference type="GO" id="GO:0004594">
    <property type="term" value="F:pantothenate kinase activity"/>
    <property type="evidence" value="ECO:0007669"/>
    <property type="project" value="UniProtKB-UniRule"/>
</dbReference>
<feature type="binding site" evidence="16">
    <location>
        <begin position="107"/>
        <end position="110"/>
    </location>
    <ligand>
        <name>substrate</name>
    </ligand>
</feature>
<evidence type="ECO:0000256" key="6">
    <source>
        <dbReference type="ARBA" id="ARBA00012102"/>
    </source>
</evidence>
<name>A0A9D1XFE7_9FIRM</name>
<comment type="subcellular location">
    <subcellularLocation>
        <location evidence="3 16">Cytoplasm</location>
    </subcellularLocation>
</comment>
<evidence type="ECO:0000256" key="9">
    <source>
        <dbReference type="ARBA" id="ARBA00022741"/>
    </source>
</evidence>
<reference evidence="17" key="2">
    <citation type="submission" date="2021-04" db="EMBL/GenBank/DDBJ databases">
        <authorList>
            <person name="Gilroy R."/>
        </authorList>
    </citation>
    <scope>NUCLEOTIDE SEQUENCE</scope>
    <source>
        <strain evidence="17">CHK183-1962</strain>
    </source>
</reference>
<dbReference type="PANTHER" id="PTHR34265:SF1">
    <property type="entry name" value="TYPE III PANTOTHENATE KINASE"/>
    <property type="match status" value="1"/>
</dbReference>
<keyword evidence="7 16" id="KW-0963">Cytoplasm</keyword>
<evidence type="ECO:0000256" key="13">
    <source>
        <dbReference type="ARBA" id="ARBA00022993"/>
    </source>
</evidence>
<evidence type="ECO:0000313" key="18">
    <source>
        <dbReference type="Proteomes" id="UP000886890"/>
    </source>
</evidence>
<evidence type="ECO:0000256" key="3">
    <source>
        <dbReference type="ARBA" id="ARBA00004496"/>
    </source>
</evidence>
<comment type="catalytic activity">
    <reaction evidence="1 16">
        <text>(R)-pantothenate + ATP = (R)-4'-phosphopantothenate + ADP + H(+)</text>
        <dbReference type="Rhea" id="RHEA:16373"/>
        <dbReference type="ChEBI" id="CHEBI:10986"/>
        <dbReference type="ChEBI" id="CHEBI:15378"/>
        <dbReference type="ChEBI" id="CHEBI:29032"/>
        <dbReference type="ChEBI" id="CHEBI:30616"/>
        <dbReference type="ChEBI" id="CHEBI:456216"/>
        <dbReference type="EC" id="2.7.1.33"/>
    </reaction>
</comment>
<dbReference type="HAMAP" id="MF_01274">
    <property type="entry name" value="Pantothen_kinase_3"/>
    <property type="match status" value="1"/>
</dbReference>
<keyword evidence="8 16" id="KW-0808">Transferase</keyword>
<dbReference type="EMBL" id="DXEK01000085">
    <property type="protein sequence ID" value="HIX76985.1"/>
    <property type="molecule type" value="Genomic_DNA"/>
</dbReference>
<feature type="binding site" evidence="16">
    <location>
        <position position="184"/>
    </location>
    <ligand>
        <name>substrate</name>
    </ligand>
</feature>
<evidence type="ECO:0000256" key="10">
    <source>
        <dbReference type="ARBA" id="ARBA00022777"/>
    </source>
</evidence>
<comment type="caution">
    <text evidence="17">The sequence shown here is derived from an EMBL/GenBank/DDBJ whole genome shotgun (WGS) entry which is preliminary data.</text>
</comment>
<dbReference type="GO" id="GO:0005737">
    <property type="term" value="C:cytoplasm"/>
    <property type="evidence" value="ECO:0007669"/>
    <property type="project" value="UniProtKB-SubCell"/>
</dbReference>
<evidence type="ECO:0000256" key="11">
    <source>
        <dbReference type="ARBA" id="ARBA00022840"/>
    </source>
</evidence>
<evidence type="ECO:0000256" key="16">
    <source>
        <dbReference type="HAMAP-Rule" id="MF_01274"/>
    </source>
</evidence>
<organism evidence="17 18">
    <name type="scientific">Candidatus Fusicatenibacter merdavium</name>
    <dbReference type="NCBI Taxonomy" id="2838600"/>
    <lineage>
        <taxon>Bacteria</taxon>
        <taxon>Bacillati</taxon>
        <taxon>Bacillota</taxon>
        <taxon>Clostridia</taxon>
        <taxon>Lachnospirales</taxon>
        <taxon>Lachnospiraceae</taxon>
        <taxon>Fusicatenibacter</taxon>
    </lineage>
</organism>
<dbReference type="CDD" id="cd24015">
    <property type="entry name" value="ASKHA_NBD_PanK-III"/>
    <property type="match status" value="1"/>
</dbReference>
<dbReference type="EC" id="2.7.1.33" evidence="6 16"/>
<dbReference type="AlphaFoldDB" id="A0A9D1XFE7"/>
<keyword evidence="16" id="KW-0479">Metal-binding</keyword>
<evidence type="ECO:0000313" key="17">
    <source>
        <dbReference type="EMBL" id="HIX76985.1"/>
    </source>
</evidence>
<comment type="pathway">
    <text evidence="4 16">Cofactor biosynthesis; coenzyme A biosynthesis; CoA from (R)-pantothenate: step 1/5.</text>
</comment>
<accession>A0A9D1XFE7</accession>
<sequence length="254" mass="27099">MILAIDIGNTNIVLGCIEGKKIRFIERLSTDKGKTELEYAIHLKNVLEIYDVKEGELEGGILSSVVPQITEVFRKAAEKVIKVPVKVVGPGLKTGLNIIMDNPGSVGSDLVVDAVAAMKEYSLPLVIVDMGTATTVCVVNGKGDYIGGMILPGVRTSLDALVSNAAQLSQISLEAPKKIIGTNTIDCMKSGVIHGNASCIDGVISRIEEELGEPCTAVATGGLAKVIIPYCRRKIILDDNLLLKGLQIIYEKNR</sequence>
<evidence type="ECO:0000256" key="7">
    <source>
        <dbReference type="ARBA" id="ARBA00022490"/>
    </source>
</evidence>
<keyword evidence="13 16" id="KW-0173">Coenzyme A biosynthesis</keyword>
<dbReference type="SUPFAM" id="SSF53067">
    <property type="entry name" value="Actin-like ATPase domain"/>
    <property type="match status" value="2"/>
</dbReference>
<comment type="cofactor">
    <cofactor evidence="16">
        <name>NH4(+)</name>
        <dbReference type="ChEBI" id="CHEBI:28938"/>
    </cofactor>
    <cofactor evidence="16">
        <name>K(+)</name>
        <dbReference type="ChEBI" id="CHEBI:29103"/>
    </cofactor>
    <text evidence="16">A monovalent cation. Ammonium or potassium.</text>
</comment>
<dbReference type="InterPro" id="IPR004619">
    <property type="entry name" value="Type_III_PanK"/>
</dbReference>
<protein>
    <recommendedName>
        <fullName evidence="15 16">Type III pantothenate kinase</fullName>
        <ecNumber evidence="6 16">2.7.1.33</ecNumber>
    </recommendedName>
    <alternativeName>
        <fullName evidence="16">PanK-III</fullName>
    </alternativeName>
    <alternativeName>
        <fullName evidence="16">Pantothenic acid kinase</fullName>
    </alternativeName>
</protein>
<dbReference type="Pfam" id="PF03309">
    <property type="entry name" value="Pan_kinase"/>
    <property type="match status" value="1"/>
</dbReference>
<evidence type="ECO:0000256" key="14">
    <source>
        <dbReference type="ARBA" id="ARBA00038036"/>
    </source>
</evidence>
<evidence type="ECO:0000256" key="5">
    <source>
        <dbReference type="ARBA" id="ARBA00011738"/>
    </source>
</evidence>
<evidence type="ECO:0000256" key="8">
    <source>
        <dbReference type="ARBA" id="ARBA00022679"/>
    </source>
</evidence>
<keyword evidence="10 16" id="KW-0418">Kinase</keyword>
<comment type="similarity">
    <text evidence="14 16">Belongs to the type III pantothenate kinase family.</text>
</comment>
<comment type="cofactor">
    <cofactor evidence="2">
        <name>K(+)</name>
        <dbReference type="ChEBI" id="CHEBI:29103"/>
    </cofactor>
</comment>
<dbReference type="InterPro" id="IPR043129">
    <property type="entry name" value="ATPase_NBD"/>
</dbReference>
<keyword evidence="9 16" id="KW-0547">Nucleotide-binding</keyword>
<proteinExistence type="inferred from homology"/>
<comment type="caution">
    <text evidence="16">Lacks conserved residue(s) required for the propagation of feature annotation.</text>
</comment>
<keyword evidence="11 16" id="KW-0067">ATP-binding</keyword>
<comment type="subunit">
    <text evidence="5 16">Homodimer.</text>
</comment>
<evidence type="ECO:0000256" key="1">
    <source>
        <dbReference type="ARBA" id="ARBA00001206"/>
    </source>
</evidence>
<dbReference type="GO" id="GO:0015937">
    <property type="term" value="P:coenzyme A biosynthetic process"/>
    <property type="evidence" value="ECO:0007669"/>
    <property type="project" value="UniProtKB-UniRule"/>
</dbReference>
<comment type="function">
    <text evidence="16">Catalyzes the phosphorylation of pantothenate (Pan), the first step in CoA biosynthesis.</text>
</comment>
<feature type="active site" description="Proton acceptor" evidence="16">
    <location>
        <position position="109"/>
    </location>
</feature>
<dbReference type="GO" id="GO:0005524">
    <property type="term" value="F:ATP binding"/>
    <property type="evidence" value="ECO:0007669"/>
    <property type="project" value="UniProtKB-UniRule"/>
</dbReference>
<evidence type="ECO:0000256" key="2">
    <source>
        <dbReference type="ARBA" id="ARBA00001958"/>
    </source>
</evidence>
<dbReference type="NCBIfam" id="TIGR00671">
    <property type="entry name" value="baf"/>
    <property type="match status" value="1"/>
</dbReference>